<evidence type="ECO:0000313" key="4">
    <source>
        <dbReference type="Proteomes" id="UP001454036"/>
    </source>
</evidence>
<protein>
    <submittedName>
        <fullName evidence="3">Uncharacterized protein</fullName>
    </submittedName>
</protein>
<evidence type="ECO:0000313" key="3">
    <source>
        <dbReference type="EMBL" id="GAA0146158.1"/>
    </source>
</evidence>
<feature type="transmembrane region" description="Helical" evidence="2">
    <location>
        <begin position="124"/>
        <end position="144"/>
    </location>
</feature>
<name>A0AAV3P4J6_LITER</name>
<evidence type="ECO:0000256" key="1">
    <source>
        <dbReference type="SAM" id="MobiDB-lite"/>
    </source>
</evidence>
<organism evidence="3 4">
    <name type="scientific">Lithospermum erythrorhizon</name>
    <name type="common">Purple gromwell</name>
    <name type="synonym">Lithospermum officinale var. erythrorhizon</name>
    <dbReference type="NCBI Taxonomy" id="34254"/>
    <lineage>
        <taxon>Eukaryota</taxon>
        <taxon>Viridiplantae</taxon>
        <taxon>Streptophyta</taxon>
        <taxon>Embryophyta</taxon>
        <taxon>Tracheophyta</taxon>
        <taxon>Spermatophyta</taxon>
        <taxon>Magnoliopsida</taxon>
        <taxon>eudicotyledons</taxon>
        <taxon>Gunneridae</taxon>
        <taxon>Pentapetalae</taxon>
        <taxon>asterids</taxon>
        <taxon>lamiids</taxon>
        <taxon>Boraginales</taxon>
        <taxon>Boraginaceae</taxon>
        <taxon>Boraginoideae</taxon>
        <taxon>Lithospermeae</taxon>
        <taxon>Lithospermum</taxon>
    </lineage>
</organism>
<dbReference type="AlphaFoldDB" id="A0AAV3P4J6"/>
<evidence type="ECO:0000256" key="2">
    <source>
        <dbReference type="SAM" id="Phobius"/>
    </source>
</evidence>
<dbReference type="EMBL" id="BAABME010000886">
    <property type="protein sequence ID" value="GAA0146158.1"/>
    <property type="molecule type" value="Genomic_DNA"/>
</dbReference>
<gene>
    <name evidence="3" type="ORF">LIER_06178</name>
</gene>
<sequence length="166" mass="19092">MEASFISSYSTNNLLGGGRFLNNPPRGRRRGGDTTNGKVVKAMKSGDHHHHHHNHYEGRLVDENMIILRVRIKKMKMSQRNGRRGPPENWMEWEKKYFGEQYHEDVCEVVGLLQVLLMNTRPSLALGVMVVLALTLPISTYIVMHNTSDIVQEFVSKLHFISCMYL</sequence>
<proteinExistence type="predicted"/>
<keyword evidence="2" id="KW-0472">Membrane</keyword>
<keyword evidence="4" id="KW-1185">Reference proteome</keyword>
<dbReference type="PANTHER" id="PTHR33782:SF27">
    <property type="entry name" value="PROTEIN, PUTATIVE-RELATED"/>
    <property type="match status" value="1"/>
</dbReference>
<dbReference type="PANTHER" id="PTHR33782">
    <property type="entry name" value="OS01G0121600 PROTEIN"/>
    <property type="match status" value="1"/>
</dbReference>
<keyword evidence="2" id="KW-1133">Transmembrane helix</keyword>
<reference evidence="3 4" key="1">
    <citation type="submission" date="2024-01" db="EMBL/GenBank/DDBJ databases">
        <title>The complete chloroplast genome sequence of Lithospermum erythrorhizon: insights into the phylogenetic relationship among Boraginaceae species and the maternal lineages of purple gromwells.</title>
        <authorList>
            <person name="Okada T."/>
            <person name="Watanabe K."/>
        </authorList>
    </citation>
    <scope>NUCLEOTIDE SEQUENCE [LARGE SCALE GENOMIC DNA]</scope>
</reference>
<keyword evidence="2" id="KW-0812">Transmembrane</keyword>
<comment type="caution">
    <text evidence="3">The sequence shown here is derived from an EMBL/GenBank/DDBJ whole genome shotgun (WGS) entry which is preliminary data.</text>
</comment>
<dbReference type="Proteomes" id="UP001454036">
    <property type="component" value="Unassembled WGS sequence"/>
</dbReference>
<accession>A0AAV3P4J6</accession>
<feature type="region of interest" description="Disordered" evidence="1">
    <location>
        <begin position="16"/>
        <end position="39"/>
    </location>
</feature>